<gene>
    <name evidence="1" type="ORF">AVEN_254037_1</name>
</gene>
<accession>A0A4Y2IJ56</accession>
<evidence type="ECO:0000313" key="2">
    <source>
        <dbReference type="Proteomes" id="UP000499080"/>
    </source>
</evidence>
<dbReference type="EMBL" id="BGPR01106904">
    <property type="protein sequence ID" value="GBM77823.1"/>
    <property type="molecule type" value="Genomic_DNA"/>
</dbReference>
<dbReference type="Proteomes" id="UP000499080">
    <property type="component" value="Unassembled WGS sequence"/>
</dbReference>
<name>A0A4Y2IJ56_ARAVE</name>
<organism evidence="1 2">
    <name type="scientific">Araneus ventricosus</name>
    <name type="common">Orbweaver spider</name>
    <name type="synonym">Epeira ventricosa</name>
    <dbReference type="NCBI Taxonomy" id="182803"/>
    <lineage>
        <taxon>Eukaryota</taxon>
        <taxon>Metazoa</taxon>
        <taxon>Ecdysozoa</taxon>
        <taxon>Arthropoda</taxon>
        <taxon>Chelicerata</taxon>
        <taxon>Arachnida</taxon>
        <taxon>Araneae</taxon>
        <taxon>Araneomorphae</taxon>
        <taxon>Entelegynae</taxon>
        <taxon>Araneoidea</taxon>
        <taxon>Araneidae</taxon>
        <taxon>Araneus</taxon>
    </lineage>
</organism>
<evidence type="ECO:0000313" key="1">
    <source>
        <dbReference type="EMBL" id="GBM77823.1"/>
    </source>
</evidence>
<keyword evidence="2" id="KW-1185">Reference proteome</keyword>
<sequence length="50" mass="5532">MTVGATRTVCTPENVESISRSPQYELICSEAFLPNDYRGHSSELDLGNRS</sequence>
<feature type="non-terminal residue" evidence="1">
    <location>
        <position position="50"/>
    </location>
</feature>
<reference evidence="1 2" key="1">
    <citation type="journal article" date="2019" name="Sci. Rep.">
        <title>Orb-weaving spider Araneus ventricosus genome elucidates the spidroin gene catalogue.</title>
        <authorList>
            <person name="Kono N."/>
            <person name="Nakamura H."/>
            <person name="Ohtoshi R."/>
            <person name="Moran D.A.P."/>
            <person name="Shinohara A."/>
            <person name="Yoshida Y."/>
            <person name="Fujiwara M."/>
            <person name="Mori M."/>
            <person name="Tomita M."/>
            <person name="Arakawa K."/>
        </authorList>
    </citation>
    <scope>NUCLEOTIDE SEQUENCE [LARGE SCALE GENOMIC DNA]</scope>
</reference>
<dbReference type="AlphaFoldDB" id="A0A4Y2IJ56"/>
<proteinExistence type="predicted"/>
<comment type="caution">
    <text evidence="1">The sequence shown here is derived from an EMBL/GenBank/DDBJ whole genome shotgun (WGS) entry which is preliminary data.</text>
</comment>
<protein>
    <submittedName>
        <fullName evidence="1">Uncharacterized protein</fullName>
    </submittedName>
</protein>